<dbReference type="PROSITE" id="PS51257">
    <property type="entry name" value="PROKAR_LIPOPROTEIN"/>
    <property type="match status" value="1"/>
</dbReference>
<dbReference type="SUPFAM" id="SSF82185">
    <property type="entry name" value="Histone H3 K4-specific methyltransferase SET7/9 N-terminal domain"/>
    <property type="match status" value="3"/>
</dbReference>
<accession>E0XY05</accession>
<protein>
    <submittedName>
        <fullName evidence="1">Uncharacterized protein conserved in bacteria</fullName>
    </submittedName>
</protein>
<organism evidence="1">
    <name type="scientific">uncultured Fidelibacterota bacterium HF0500_01L02</name>
    <dbReference type="NCBI Taxonomy" id="710790"/>
    <lineage>
        <taxon>Bacteria</taxon>
        <taxon>Pseudomonadati</taxon>
        <taxon>Fidelibacterota</taxon>
        <taxon>environmental samples</taxon>
    </lineage>
</organism>
<evidence type="ECO:0000313" key="1">
    <source>
        <dbReference type="EMBL" id="ADI19296.1"/>
    </source>
</evidence>
<reference evidence="1" key="1">
    <citation type="journal article" date="2011" name="Environ. Microbiol.">
        <title>Time-series analyses of Monterey Bay coastal microbial picoplankton using a 'genome proxy' microarray.</title>
        <authorList>
            <person name="Rich V.I."/>
            <person name="Pham V.D."/>
            <person name="Eppley J."/>
            <person name="Shi Y."/>
            <person name="DeLong E.F."/>
        </authorList>
    </citation>
    <scope>NUCLEOTIDE SEQUENCE</scope>
</reference>
<proteinExistence type="predicted"/>
<name>E0XY05_9BACT</name>
<dbReference type="Gene3D" id="2.20.110.10">
    <property type="entry name" value="Histone H3 K4-specific methyltransferase SET7/9 N-terminal domain"/>
    <property type="match status" value="3"/>
</dbReference>
<dbReference type="Pfam" id="PF07661">
    <property type="entry name" value="MORN_2"/>
    <property type="match status" value="7"/>
</dbReference>
<dbReference type="InterPro" id="IPR011652">
    <property type="entry name" value="MORN_2"/>
</dbReference>
<dbReference type="AlphaFoldDB" id="E0XY05"/>
<dbReference type="EMBL" id="GU474916">
    <property type="protein sequence ID" value="ADI19296.1"/>
    <property type="molecule type" value="Genomic_DNA"/>
</dbReference>
<sequence>MKRTILFITSLVLIVGCSKSVEDSTLINKDGLMYLPDSDSPYSGEVFTNYSSGEKEYQGTYENGLLIQYSYLNKDGTVKEPVNGETLIDRGGLLYEVNGQKPYTGDVFELYEDGSRKMTGSLKGGKYNGLNIGWYENGQKEGEVTFKDGKLDGLVTWWYENGQKNIEGTYKNNKEDGLITNWYENGQKWKEETYKDGKLDGLVTWWYENGQKNIEGTYKNNKEDGLITNWYENGQKWKEETYKDGKEDGLWTWWYENGRKFKEKDYINDTDTDIWTYIDKDGSRYKGKENEWTYNGGFLTWYDNENTIIRSHGTYKDGELDGLLTYWYENGQKKFEGTYKDVVLISPICWDEDGNECECGEIYWEGCK</sequence>